<gene>
    <name evidence="2" type="ORF">OPV22_027338</name>
</gene>
<protein>
    <submittedName>
        <fullName evidence="2">Uncharacterized protein</fullName>
    </submittedName>
</protein>
<evidence type="ECO:0000256" key="1">
    <source>
        <dbReference type="SAM" id="MobiDB-lite"/>
    </source>
</evidence>
<proteinExistence type="predicted"/>
<name>A0AAV8PXC6_ENSVE</name>
<evidence type="ECO:0000313" key="2">
    <source>
        <dbReference type="EMBL" id="KAJ8464786.1"/>
    </source>
</evidence>
<dbReference type="EMBL" id="JAQQAF010000008">
    <property type="protein sequence ID" value="KAJ8464786.1"/>
    <property type="molecule type" value="Genomic_DNA"/>
</dbReference>
<dbReference type="Proteomes" id="UP001222027">
    <property type="component" value="Unassembled WGS sequence"/>
</dbReference>
<evidence type="ECO:0000313" key="3">
    <source>
        <dbReference type="Proteomes" id="UP001222027"/>
    </source>
</evidence>
<dbReference type="AlphaFoldDB" id="A0AAV8PXC6"/>
<sequence length="66" mass="7183">MAISSFLLGGSGETDEPSSHPDADASECSALEGRLFLGGHDPIMAVDKAEESLHIYKFSTYFLNRY</sequence>
<organism evidence="2 3">
    <name type="scientific">Ensete ventricosum</name>
    <name type="common">Abyssinian banana</name>
    <name type="synonym">Musa ensete</name>
    <dbReference type="NCBI Taxonomy" id="4639"/>
    <lineage>
        <taxon>Eukaryota</taxon>
        <taxon>Viridiplantae</taxon>
        <taxon>Streptophyta</taxon>
        <taxon>Embryophyta</taxon>
        <taxon>Tracheophyta</taxon>
        <taxon>Spermatophyta</taxon>
        <taxon>Magnoliopsida</taxon>
        <taxon>Liliopsida</taxon>
        <taxon>Zingiberales</taxon>
        <taxon>Musaceae</taxon>
        <taxon>Ensete</taxon>
    </lineage>
</organism>
<comment type="caution">
    <text evidence="2">The sequence shown here is derived from an EMBL/GenBank/DDBJ whole genome shotgun (WGS) entry which is preliminary data.</text>
</comment>
<reference evidence="2 3" key="1">
    <citation type="submission" date="2022-12" db="EMBL/GenBank/DDBJ databases">
        <title>Chromosome-scale assembly of the Ensete ventricosum genome.</title>
        <authorList>
            <person name="Dussert Y."/>
            <person name="Stocks J."/>
            <person name="Wendawek A."/>
            <person name="Woldeyes F."/>
            <person name="Nichols R.A."/>
            <person name="Borrell J.S."/>
        </authorList>
    </citation>
    <scope>NUCLEOTIDE SEQUENCE [LARGE SCALE GENOMIC DNA]</scope>
    <source>
        <strain evidence="3">cv. Maze</strain>
        <tissue evidence="2">Seeds</tissue>
    </source>
</reference>
<feature type="region of interest" description="Disordered" evidence="1">
    <location>
        <begin position="1"/>
        <end position="26"/>
    </location>
</feature>
<keyword evidence="3" id="KW-1185">Reference proteome</keyword>
<accession>A0AAV8PXC6</accession>